<protein>
    <recommendedName>
        <fullName evidence="3">N-acetyltransferase domain-containing protein</fullName>
    </recommendedName>
</protein>
<dbReference type="CDD" id="cd04301">
    <property type="entry name" value="NAT_SF"/>
    <property type="match status" value="1"/>
</dbReference>
<feature type="domain" description="N-acetyltransferase" evidence="3">
    <location>
        <begin position="115"/>
        <end position="294"/>
    </location>
</feature>
<dbReference type="PANTHER" id="PTHR43420:SF47">
    <property type="entry name" value="N-ACETYLTRANSFERASE DOMAIN-CONTAINING PROTEIN"/>
    <property type="match status" value="1"/>
</dbReference>
<dbReference type="PROSITE" id="PS51186">
    <property type="entry name" value="GNAT"/>
    <property type="match status" value="1"/>
</dbReference>
<keyword evidence="5" id="KW-1185">Reference proteome</keyword>
<dbReference type="GO" id="GO:0016747">
    <property type="term" value="F:acyltransferase activity, transferring groups other than amino-acyl groups"/>
    <property type="evidence" value="ECO:0007669"/>
    <property type="project" value="InterPro"/>
</dbReference>
<evidence type="ECO:0000313" key="5">
    <source>
        <dbReference type="Proteomes" id="UP000232323"/>
    </source>
</evidence>
<gene>
    <name evidence="4" type="ORF">CEUSTIGMA_g4992.t1</name>
</gene>
<dbReference type="SUPFAM" id="SSF55729">
    <property type="entry name" value="Acyl-CoA N-acyltransferases (Nat)"/>
    <property type="match status" value="1"/>
</dbReference>
<dbReference type="InterPro" id="IPR000182">
    <property type="entry name" value="GNAT_dom"/>
</dbReference>
<keyword evidence="1" id="KW-0808">Transferase</keyword>
<evidence type="ECO:0000313" key="4">
    <source>
        <dbReference type="EMBL" id="GAX77548.1"/>
    </source>
</evidence>
<proteinExistence type="predicted"/>
<comment type="caution">
    <text evidence="4">The sequence shown here is derived from an EMBL/GenBank/DDBJ whole genome shotgun (WGS) entry which is preliminary data.</text>
</comment>
<dbReference type="Pfam" id="PF00583">
    <property type="entry name" value="Acetyltransf_1"/>
    <property type="match status" value="1"/>
</dbReference>
<keyword evidence="2" id="KW-0012">Acyltransferase</keyword>
<evidence type="ECO:0000256" key="2">
    <source>
        <dbReference type="ARBA" id="ARBA00023315"/>
    </source>
</evidence>
<dbReference type="EMBL" id="BEGY01000025">
    <property type="protein sequence ID" value="GAX77548.1"/>
    <property type="molecule type" value="Genomic_DNA"/>
</dbReference>
<sequence length="339" mass="38093">MLLHKHIIELTGTRDVAPCRLKASVRVRRWCPDDAPATSIIWQQALLNEGLTNQWPVLPGQSEETLMKRAADSMLRLHQRKERAALAARVIRDFLRLNDMQVYALHGKRPRSVAEEYRKFLRLDARQKLKKLRQRRMWATLVAEAYNLPSGGEATEKVPSDEAVLASCSCQESSASEESSTSCSNPQVVGYVMISLQQPLALLPPPFPTYSPLCMHVDALAVSPKLRRRGVARALLSSAERLACAWGRRSIWLRVSARNEGAIQLYLGLGYSIHSFKGLPWQRNRDIIMSKSLETIRKPGADASEIVRMDIDKERAVGVYVWGPGDASDNEKRDEGVRA</sequence>
<dbReference type="AlphaFoldDB" id="A0A250X397"/>
<dbReference type="InterPro" id="IPR016181">
    <property type="entry name" value="Acyl_CoA_acyltransferase"/>
</dbReference>
<dbReference type="Gene3D" id="3.40.630.30">
    <property type="match status" value="1"/>
</dbReference>
<evidence type="ECO:0000259" key="3">
    <source>
        <dbReference type="PROSITE" id="PS51186"/>
    </source>
</evidence>
<reference evidence="4 5" key="1">
    <citation type="submission" date="2017-08" db="EMBL/GenBank/DDBJ databases">
        <title>Acidophilic green algal genome provides insights into adaptation to an acidic environment.</title>
        <authorList>
            <person name="Hirooka S."/>
            <person name="Hirose Y."/>
            <person name="Kanesaki Y."/>
            <person name="Higuchi S."/>
            <person name="Fujiwara T."/>
            <person name="Onuma R."/>
            <person name="Era A."/>
            <person name="Ohbayashi R."/>
            <person name="Uzuka A."/>
            <person name="Nozaki H."/>
            <person name="Yoshikawa H."/>
            <person name="Miyagishima S.Y."/>
        </authorList>
    </citation>
    <scope>NUCLEOTIDE SEQUENCE [LARGE SCALE GENOMIC DNA]</scope>
    <source>
        <strain evidence="4 5">NIES-2499</strain>
    </source>
</reference>
<dbReference type="InterPro" id="IPR050680">
    <property type="entry name" value="YpeA/RimI_acetyltransf"/>
</dbReference>
<evidence type="ECO:0000256" key="1">
    <source>
        <dbReference type="ARBA" id="ARBA00022679"/>
    </source>
</evidence>
<organism evidence="4 5">
    <name type="scientific">Chlamydomonas eustigma</name>
    <dbReference type="NCBI Taxonomy" id="1157962"/>
    <lineage>
        <taxon>Eukaryota</taxon>
        <taxon>Viridiplantae</taxon>
        <taxon>Chlorophyta</taxon>
        <taxon>core chlorophytes</taxon>
        <taxon>Chlorophyceae</taxon>
        <taxon>CS clade</taxon>
        <taxon>Chlamydomonadales</taxon>
        <taxon>Chlamydomonadaceae</taxon>
        <taxon>Chlamydomonas</taxon>
    </lineage>
</organism>
<dbReference type="OrthoDB" id="551714at2759"/>
<dbReference type="Proteomes" id="UP000232323">
    <property type="component" value="Unassembled WGS sequence"/>
</dbReference>
<dbReference type="PANTHER" id="PTHR43420">
    <property type="entry name" value="ACETYLTRANSFERASE"/>
    <property type="match status" value="1"/>
</dbReference>
<accession>A0A250X397</accession>
<name>A0A250X397_9CHLO</name>